<dbReference type="PANTHER" id="PTHR34047">
    <property type="entry name" value="NUCLEAR INTRON MATURASE 1, MITOCHONDRIAL-RELATED"/>
    <property type="match status" value="1"/>
</dbReference>
<dbReference type="InterPro" id="IPR000477">
    <property type="entry name" value="RT_dom"/>
</dbReference>
<name>A0ABX5DIF2_9VIBR</name>
<organism evidence="3 4">
    <name type="scientific">Vibrio mediterranei</name>
    <dbReference type="NCBI Taxonomy" id="689"/>
    <lineage>
        <taxon>Bacteria</taxon>
        <taxon>Pseudomonadati</taxon>
        <taxon>Pseudomonadota</taxon>
        <taxon>Gammaproteobacteria</taxon>
        <taxon>Vibrionales</taxon>
        <taxon>Vibrionaceae</taxon>
        <taxon>Vibrio</taxon>
    </lineage>
</organism>
<dbReference type="Pfam" id="PF00078">
    <property type="entry name" value="RVT_1"/>
    <property type="match status" value="1"/>
</dbReference>
<dbReference type="CDD" id="cd01646">
    <property type="entry name" value="RT_Bac_retron_I"/>
    <property type="match status" value="1"/>
</dbReference>
<dbReference type="Gene3D" id="3.10.10.10">
    <property type="entry name" value="HIV Type 1 Reverse Transcriptase, subunit A, domain 1"/>
    <property type="match status" value="1"/>
</dbReference>
<dbReference type="InterPro" id="IPR043502">
    <property type="entry name" value="DNA/RNA_pol_sf"/>
</dbReference>
<keyword evidence="4" id="KW-1185">Reference proteome</keyword>
<evidence type="ECO:0000313" key="3">
    <source>
        <dbReference type="EMBL" id="PRQ69454.1"/>
    </source>
</evidence>
<dbReference type="PROSITE" id="PS50878">
    <property type="entry name" value="RT_POL"/>
    <property type="match status" value="1"/>
</dbReference>
<protein>
    <recommendedName>
        <fullName evidence="2">Reverse transcriptase domain-containing protein</fullName>
    </recommendedName>
</protein>
<feature type="domain" description="Reverse transcriptase" evidence="2">
    <location>
        <begin position="1"/>
        <end position="254"/>
    </location>
</feature>
<dbReference type="PANTHER" id="PTHR34047:SF8">
    <property type="entry name" value="PROTEIN YKFC"/>
    <property type="match status" value="1"/>
</dbReference>
<comment type="similarity">
    <text evidence="1">Belongs to the bacterial reverse transcriptase family.</text>
</comment>
<reference evidence="3 4" key="2">
    <citation type="submission" date="2018-03" db="EMBL/GenBank/DDBJ databases">
        <title>Genetic Diversity and Phenotypic Plasticity of AHL Mediated Quorum Sensing in Environmental Strains of Vibrio mediterranei.</title>
        <authorList>
            <person name="Lantoine F."/>
            <person name="Vouve F."/>
        </authorList>
    </citation>
    <scope>NUCLEOTIDE SEQUENCE [LARGE SCALE GENOMIC DNA]</scope>
    <source>
        <strain evidence="3 4">17LN0615E</strain>
    </source>
</reference>
<gene>
    <name evidence="3" type="ORF">COR51_02350</name>
</gene>
<dbReference type="Gene3D" id="3.30.70.270">
    <property type="match status" value="1"/>
</dbReference>
<reference evidence="3 4" key="1">
    <citation type="submission" date="2017-09" db="EMBL/GenBank/DDBJ databases">
        <authorList>
            <person name="Girard L."/>
            <person name="Lami R."/>
            <person name="Suzuki M."/>
            <person name="Baudart J."/>
        </authorList>
    </citation>
    <scope>NUCLEOTIDE SEQUENCE [LARGE SCALE GENOMIC DNA]</scope>
    <source>
        <strain evidence="3 4">17LN0615E</strain>
    </source>
</reference>
<evidence type="ECO:0000256" key="1">
    <source>
        <dbReference type="ARBA" id="ARBA00034120"/>
    </source>
</evidence>
<comment type="caution">
    <text evidence="3">The sequence shown here is derived from an EMBL/GenBank/DDBJ whole genome shotgun (WGS) entry which is preliminary data.</text>
</comment>
<dbReference type="NCBIfam" id="NF041747">
    <property type="entry name" value="Drt3a"/>
    <property type="match status" value="1"/>
</dbReference>
<evidence type="ECO:0000259" key="2">
    <source>
        <dbReference type="PROSITE" id="PS50878"/>
    </source>
</evidence>
<accession>A0ABX5DIF2</accession>
<dbReference type="Proteomes" id="UP000238163">
    <property type="component" value="Unassembled WGS sequence"/>
</dbReference>
<dbReference type="InterPro" id="IPR051083">
    <property type="entry name" value="GrpII_Intron_Splice-Mob/Def"/>
</dbReference>
<evidence type="ECO:0000313" key="4">
    <source>
        <dbReference type="Proteomes" id="UP000238163"/>
    </source>
</evidence>
<dbReference type="RefSeq" id="WP_096441484.1">
    <property type="nucleotide sequence ID" value="NZ_NWTN01000001.1"/>
</dbReference>
<dbReference type="InterPro" id="IPR043128">
    <property type="entry name" value="Rev_trsase/Diguanyl_cyclase"/>
</dbReference>
<sequence>MTSLAISPKTLGKCIYEGDIYNCVDILDPEKKKELIDSAYSASLSSELSFSTVQIKRNGKSCYTLKDFDQVLISRNLANNLRKVLDKSKSRNQISRQLVQHLKEGTSYRIYRLDIKSFFESVEFSTIRSSLEKSKVSNQTILLISSIIKGLNQPDNKGIPRGLEFSPSLAELVLSDFDKEMKNHKDVFFYCRYVDDIIVITTGFEDKKTFLKCIKSKLPNELSLNYNKQKVIFVDSRTKQDKVVATFDYLGYNYSVRDTETKANKNLFREVDISLSTSRMKKIKTRISRSLFCFSKDGNFEILKQRLDFLTSNRLMKDKKSKRIIATGIYYNNVNLTDDSESLIELDEYLKKTILGYSCKRGANFTNILSKNQKRELLKFSFMNGYRNNNYKKFSPNKLGEIKNAWRY</sequence>
<dbReference type="SUPFAM" id="SSF56672">
    <property type="entry name" value="DNA/RNA polymerases"/>
    <property type="match status" value="1"/>
</dbReference>
<proteinExistence type="inferred from homology"/>
<dbReference type="EMBL" id="NWTN01000001">
    <property type="protein sequence ID" value="PRQ69454.1"/>
    <property type="molecule type" value="Genomic_DNA"/>
</dbReference>